<dbReference type="AlphaFoldDB" id="A0A2W7NE04"/>
<feature type="domain" description="Multidrug resistance protein MdtA-like barrel-sandwich hybrid" evidence="4">
    <location>
        <begin position="162"/>
        <end position="292"/>
    </location>
</feature>
<comment type="caution">
    <text evidence="6">The sequence shown here is derived from an EMBL/GenBank/DDBJ whole genome shotgun (WGS) entry which is preliminary data.</text>
</comment>
<name>A0A2W7NE04_9BACT</name>
<dbReference type="Gene3D" id="2.40.50.100">
    <property type="match status" value="1"/>
</dbReference>
<dbReference type="Proteomes" id="UP000249239">
    <property type="component" value="Unassembled WGS sequence"/>
</dbReference>
<feature type="compositionally biased region" description="Basic and acidic residues" evidence="3">
    <location>
        <begin position="35"/>
        <end position="123"/>
    </location>
</feature>
<evidence type="ECO:0000313" key="6">
    <source>
        <dbReference type="EMBL" id="PZX11336.1"/>
    </source>
</evidence>
<dbReference type="SUPFAM" id="SSF111369">
    <property type="entry name" value="HlyD-like secretion proteins"/>
    <property type="match status" value="1"/>
</dbReference>
<dbReference type="EMBL" id="QKZK01000040">
    <property type="protein sequence ID" value="PZX11336.1"/>
    <property type="molecule type" value="Genomic_DNA"/>
</dbReference>
<dbReference type="GO" id="GO:0015679">
    <property type="term" value="P:plasma membrane copper ion transport"/>
    <property type="evidence" value="ECO:0007669"/>
    <property type="project" value="TreeGrafter"/>
</dbReference>
<dbReference type="InterPro" id="IPR006143">
    <property type="entry name" value="RND_pump_MFP"/>
</dbReference>
<dbReference type="Pfam" id="PF25975">
    <property type="entry name" value="CzcB_C"/>
    <property type="match status" value="1"/>
</dbReference>
<dbReference type="PANTHER" id="PTHR30097:SF4">
    <property type="entry name" value="SLR6042 PROTEIN"/>
    <property type="match status" value="1"/>
</dbReference>
<evidence type="ECO:0000259" key="4">
    <source>
        <dbReference type="Pfam" id="PF25917"/>
    </source>
</evidence>
<reference evidence="6 7" key="1">
    <citation type="submission" date="2018-06" db="EMBL/GenBank/DDBJ databases">
        <title>Genomic Encyclopedia of Archaeal and Bacterial Type Strains, Phase II (KMG-II): from individual species to whole genera.</title>
        <authorList>
            <person name="Goeker M."/>
        </authorList>
    </citation>
    <scope>NUCLEOTIDE SEQUENCE [LARGE SCALE GENOMIC DNA]</scope>
    <source>
        <strain evidence="6 7">DSM 6779</strain>
    </source>
</reference>
<dbReference type="PROSITE" id="PS51257">
    <property type="entry name" value="PROKAR_LIPOPROTEIN"/>
    <property type="match status" value="1"/>
</dbReference>
<organism evidence="6 7">
    <name type="scientific">Breznakibacter xylanolyticus</name>
    <dbReference type="NCBI Taxonomy" id="990"/>
    <lineage>
        <taxon>Bacteria</taxon>
        <taxon>Pseudomonadati</taxon>
        <taxon>Bacteroidota</taxon>
        <taxon>Bacteroidia</taxon>
        <taxon>Marinilabiliales</taxon>
        <taxon>Marinilabiliaceae</taxon>
        <taxon>Breznakibacter</taxon>
    </lineage>
</organism>
<dbReference type="GO" id="GO:0022857">
    <property type="term" value="F:transmembrane transporter activity"/>
    <property type="evidence" value="ECO:0007669"/>
    <property type="project" value="InterPro"/>
</dbReference>
<dbReference type="PANTHER" id="PTHR30097">
    <property type="entry name" value="CATION EFFLUX SYSTEM PROTEIN CUSB"/>
    <property type="match status" value="1"/>
</dbReference>
<dbReference type="RefSeq" id="WP_221621388.1">
    <property type="nucleotide sequence ID" value="NZ_QKZK01000040.1"/>
</dbReference>
<dbReference type="InterPro" id="IPR058649">
    <property type="entry name" value="CzcB_C"/>
</dbReference>
<comment type="similarity">
    <text evidence="1">Belongs to the membrane fusion protein (MFP) (TC 8.A.1) family.</text>
</comment>
<evidence type="ECO:0000256" key="2">
    <source>
        <dbReference type="ARBA" id="ARBA00022448"/>
    </source>
</evidence>
<accession>A0A2W7NE04</accession>
<dbReference type="GO" id="GO:0016020">
    <property type="term" value="C:membrane"/>
    <property type="evidence" value="ECO:0007669"/>
    <property type="project" value="InterPro"/>
</dbReference>
<dbReference type="InterPro" id="IPR058625">
    <property type="entry name" value="MdtA-like_BSH"/>
</dbReference>
<keyword evidence="7" id="KW-1185">Reference proteome</keyword>
<evidence type="ECO:0000313" key="7">
    <source>
        <dbReference type="Proteomes" id="UP000249239"/>
    </source>
</evidence>
<dbReference type="Pfam" id="PF25917">
    <property type="entry name" value="BSH_RND"/>
    <property type="match status" value="1"/>
</dbReference>
<gene>
    <name evidence="6" type="ORF">LX69_03143</name>
</gene>
<feature type="domain" description="CzcB-like C-terminal circularly permuted SH3-like" evidence="5">
    <location>
        <begin position="383"/>
        <end position="444"/>
    </location>
</feature>
<sequence>MSMKIIALSIKRTLKYNISLLVISSLIAFTGCKGKKTDEHGHAAETHAEEVDNGHEHEVGDGHDHSSDKSQEHSEGDGHNHSDEIGHEHEEGDGHDHSTDEANHEDGDGHNHEKESEHTDEISFSKKQAELAKLTTETVSPGIFYSAIKTSGQIQAPQGNEVVIAATSNGIISFTNSSITEGTAVSAGQSLVTISAKKLLEGDPAAKAKIAYETALKEYQRAEILVKDQIISTKEFEQTKLRYETAKTAYEAQSLNITATGVSVSSPISGYIKNRLVAQGEYVSVGQPIATVSQNKRLQLRAEVSERHYKMLKSINSANFKPAYDNTLYRLSDLNGKLLSYGKSSGDQTFYIPVTFEFDNIGDFIPGAFTEVYLLSSPQNDVISVPVSSITEEQGLNFVYLQLDEEGYKMQEVTLGQNNGERVQILSGLTNGDKVVVTGVYQVKLAATSSVMPEGHSH</sequence>
<protein>
    <submittedName>
        <fullName evidence="6">RND family efflux transporter MFP subunit</fullName>
    </submittedName>
</protein>
<dbReference type="InterPro" id="IPR051909">
    <property type="entry name" value="MFP_Cation_Efflux"/>
</dbReference>
<proteinExistence type="inferred from homology"/>
<dbReference type="GO" id="GO:0030313">
    <property type="term" value="C:cell envelope"/>
    <property type="evidence" value="ECO:0007669"/>
    <property type="project" value="TreeGrafter"/>
</dbReference>
<evidence type="ECO:0000256" key="1">
    <source>
        <dbReference type="ARBA" id="ARBA00009477"/>
    </source>
</evidence>
<dbReference type="NCBIfam" id="TIGR01730">
    <property type="entry name" value="RND_mfp"/>
    <property type="match status" value="1"/>
</dbReference>
<dbReference type="GO" id="GO:0060003">
    <property type="term" value="P:copper ion export"/>
    <property type="evidence" value="ECO:0007669"/>
    <property type="project" value="TreeGrafter"/>
</dbReference>
<evidence type="ECO:0000259" key="5">
    <source>
        <dbReference type="Pfam" id="PF25975"/>
    </source>
</evidence>
<evidence type="ECO:0000256" key="3">
    <source>
        <dbReference type="SAM" id="MobiDB-lite"/>
    </source>
</evidence>
<dbReference type="Gene3D" id="2.40.420.20">
    <property type="match status" value="1"/>
</dbReference>
<keyword evidence="2" id="KW-0813">Transport</keyword>
<dbReference type="Gene3D" id="1.10.287.470">
    <property type="entry name" value="Helix hairpin bin"/>
    <property type="match status" value="1"/>
</dbReference>
<feature type="region of interest" description="Disordered" evidence="3">
    <location>
        <begin position="34"/>
        <end position="123"/>
    </location>
</feature>